<dbReference type="Proteomes" id="UP000011750">
    <property type="component" value="Chromosome A09"/>
</dbReference>
<evidence type="ECO:0000313" key="2">
    <source>
        <dbReference type="EMBL" id="VDC62479.1"/>
    </source>
</evidence>
<dbReference type="Gramene" id="Bra006983.1">
    <property type="protein sequence ID" value="Bra006983.1-P"/>
    <property type="gene ID" value="Bra006983"/>
</dbReference>
<organism evidence="2">
    <name type="scientific">Brassica campestris</name>
    <name type="common">Field mustard</name>
    <dbReference type="NCBI Taxonomy" id="3711"/>
    <lineage>
        <taxon>Eukaryota</taxon>
        <taxon>Viridiplantae</taxon>
        <taxon>Streptophyta</taxon>
        <taxon>Embryophyta</taxon>
        <taxon>Tracheophyta</taxon>
        <taxon>Spermatophyta</taxon>
        <taxon>Magnoliopsida</taxon>
        <taxon>eudicotyledons</taxon>
        <taxon>Gunneridae</taxon>
        <taxon>Pentapetalae</taxon>
        <taxon>rosids</taxon>
        <taxon>malvids</taxon>
        <taxon>Brassicales</taxon>
        <taxon>Brassicaceae</taxon>
        <taxon>Brassiceae</taxon>
        <taxon>Brassica</taxon>
    </lineage>
</organism>
<evidence type="ECO:0000313" key="4">
    <source>
        <dbReference type="Proteomes" id="UP000011750"/>
    </source>
</evidence>
<accession>A0A3P5Y528</accession>
<dbReference type="Proteomes" id="UP000694005">
    <property type="component" value="Chromosome A09"/>
</dbReference>
<sequence length="96" mass="10654">MGKHLVKSRIVDILDSQWHVETAPLSRWDAHSGFMASSSGCCSIPILDRGMCFFSGVMTPMHKAAPTLRFCHLNITACNLTAACFQQLIDEVTRSR</sequence>
<gene>
    <name evidence="2" type="ORF">BRAA09T40090Z</name>
    <name evidence="1" type="ORF">BRAPAZ1V2_A09P58730.2</name>
</gene>
<reference evidence="4" key="1">
    <citation type="journal article" date="2011" name="Nat. Genet.">
        <title>The genome of the mesopolyploid crop species Brassica rapa.</title>
        <authorList>
            <consortium name="Brassica rapa Genome Sequencing Project Consortium"/>
            <person name="Wang X."/>
            <person name="Wang H."/>
            <person name="Wang J."/>
            <person name="Sun R."/>
            <person name="Wu J."/>
            <person name="Liu S."/>
            <person name="Bai Y."/>
            <person name="Mun J.H."/>
            <person name="Bancroft I."/>
            <person name="Cheng F."/>
            <person name="Huang S."/>
            <person name="Li X."/>
            <person name="Hua W."/>
            <person name="Wang J."/>
            <person name="Wang X."/>
            <person name="Freeling M."/>
            <person name="Pires J.C."/>
            <person name="Paterson A.H."/>
            <person name="Chalhoub B."/>
            <person name="Wang B."/>
            <person name="Hayward A."/>
            <person name="Sharpe A.G."/>
            <person name="Park B.S."/>
            <person name="Weisshaar B."/>
            <person name="Liu B."/>
            <person name="Li B."/>
            <person name="Liu B."/>
            <person name="Tong C."/>
            <person name="Song C."/>
            <person name="Duran C."/>
            <person name="Peng C."/>
            <person name="Geng C."/>
            <person name="Koh C."/>
            <person name="Lin C."/>
            <person name="Edwards D."/>
            <person name="Mu D."/>
            <person name="Shen D."/>
            <person name="Soumpourou E."/>
            <person name="Li F."/>
            <person name="Fraser F."/>
            <person name="Conant G."/>
            <person name="Lassalle G."/>
            <person name="King G.J."/>
            <person name="Bonnema G."/>
            <person name="Tang H."/>
            <person name="Wang H."/>
            <person name="Belcram H."/>
            <person name="Zhou H."/>
            <person name="Hirakawa H."/>
            <person name="Abe H."/>
            <person name="Guo H."/>
            <person name="Wang H."/>
            <person name="Jin H."/>
            <person name="Parkin I.A."/>
            <person name="Batley J."/>
            <person name="Kim J.S."/>
            <person name="Just J."/>
            <person name="Li J."/>
            <person name="Xu J."/>
            <person name="Deng J."/>
            <person name="Kim J.A."/>
            <person name="Li J."/>
            <person name="Yu J."/>
            <person name="Meng J."/>
            <person name="Wang J."/>
            <person name="Min J."/>
            <person name="Poulain J."/>
            <person name="Wang J."/>
            <person name="Hatakeyama K."/>
            <person name="Wu K."/>
            <person name="Wang L."/>
            <person name="Fang L."/>
            <person name="Trick M."/>
            <person name="Links M.G."/>
            <person name="Zhao M."/>
            <person name="Jin M."/>
            <person name="Ramchiary N."/>
            <person name="Drou N."/>
            <person name="Berkman P.J."/>
            <person name="Cai Q."/>
            <person name="Huang Q."/>
            <person name="Li R."/>
            <person name="Tabata S."/>
            <person name="Cheng S."/>
            <person name="Zhang S."/>
            <person name="Zhang S."/>
            <person name="Huang S."/>
            <person name="Sato S."/>
            <person name="Sun S."/>
            <person name="Kwon S.J."/>
            <person name="Choi S.R."/>
            <person name="Lee T.H."/>
            <person name="Fan W."/>
            <person name="Zhao X."/>
            <person name="Tan X."/>
            <person name="Xu X."/>
            <person name="Wang Y."/>
            <person name="Qiu Y."/>
            <person name="Yin Y."/>
            <person name="Li Y."/>
            <person name="Du Y."/>
            <person name="Liao Y."/>
            <person name="Lim Y."/>
            <person name="Narusaka Y."/>
            <person name="Wang Y."/>
            <person name="Wang Z."/>
            <person name="Li Z."/>
            <person name="Wang Z."/>
            <person name="Xiong Z."/>
            <person name="Zhang Z."/>
        </authorList>
    </citation>
    <scope>NUCLEOTIDE SEQUENCE [LARGE SCALE GENOMIC DNA]</scope>
    <source>
        <strain evidence="4">cv. Chiifu-401-42</strain>
    </source>
</reference>
<reference evidence="2" key="3">
    <citation type="submission" date="2018-11" db="EMBL/GenBank/DDBJ databases">
        <authorList>
            <consortium name="Genoscope - CEA"/>
            <person name="William W."/>
        </authorList>
    </citation>
    <scope>NUCLEOTIDE SEQUENCE</scope>
</reference>
<name>A0A3P5Y528_BRACM</name>
<dbReference type="EMBL" id="LS974625">
    <property type="protein sequence ID" value="CAG7865406.1"/>
    <property type="molecule type" value="Genomic_DNA"/>
</dbReference>
<proteinExistence type="predicted"/>
<dbReference type="HOGENOM" id="CLU_2362705_0_0_1"/>
<evidence type="ECO:0000313" key="1">
    <source>
        <dbReference type="EMBL" id="CAG7865406.1"/>
    </source>
</evidence>
<accession>M4CRZ1</accession>
<dbReference type="EnsemblPlants" id="Bra006983.1">
    <property type="protein sequence ID" value="Bra006983.1-P"/>
    <property type="gene ID" value="Bra006983"/>
</dbReference>
<dbReference type="EMBL" id="LR031568">
    <property type="protein sequence ID" value="VDC62479.1"/>
    <property type="molecule type" value="Genomic_DNA"/>
</dbReference>
<evidence type="ECO:0000313" key="3">
    <source>
        <dbReference type="EnsemblPlants" id="Bra006983.1-P"/>
    </source>
</evidence>
<reference evidence="3" key="4">
    <citation type="submission" date="2023-03" db="UniProtKB">
        <authorList>
            <consortium name="EnsemblPlants"/>
        </authorList>
    </citation>
    <scope>IDENTIFICATION</scope>
    <source>
        <strain evidence="3">cv. Chiifu-401-42</strain>
    </source>
</reference>
<keyword evidence="4" id="KW-1185">Reference proteome</keyword>
<dbReference type="Gramene" id="A09p58730.2_BraZ1">
    <property type="protein sequence ID" value="A09p58730.2_BraZ1.CDS.1"/>
    <property type="gene ID" value="A09g58730.2_BraZ1"/>
</dbReference>
<protein>
    <submittedName>
        <fullName evidence="2 3">Uncharacterized protein</fullName>
    </submittedName>
</protein>
<dbReference type="AlphaFoldDB" id="A0A3P5Y528"/>
<reference evidence="4" key="2">
    <citation type="journal article" date="2018" name="Hortic Res">
        <title>Improved Brassica rapa reference genome by single-molecule sequencing and chromosome conformation capture technologies.</title>
        <authorList>
            <person name="Zhang L."/>
            <person name="Cai X."/>
            <person name="Wu J."/>
            <person name="Liu M."/>
            <person name="Grob S."/>
            <person name="Cheng F."/>
            <person name="Liang J."/>
            <person name="Cai C."/>
            <person name="Liu Z."/>
            <person name="Liu B."/>
            <person name="Wang F."/>
            <person name="Li S."/>
            <person name="Liu F."/>
            <person name="Li X."/>
            <person name="Cheng L."/>
            <person name="Yang W."/>
            <person name="Li M.H."/>
            <person name="Grossniklaus U."/>
            <person name="Zheng H."/>
            <person name="Wang X."/>
        </authorList>
    </citation>
    <scope>NUCLEOTIDE SEQUENCE [LARGE SCALE GENOMIC DNA]</scope>
    <source>
        <strain evidence="4">cv. Chiifu-401-42</strain>
    </source>
</reference>